<evidence type="ECO:0000313" key="3">
    <source>
        <dbReference type="EMBL" id="CAJ0608366.1"/>
    </source>
</evidence>
<comment type="caution">
    <text evidence="3">The sequence shown here is derived from an EMBL/GenBank/DDBJ whole genome shotgun (WGS) entry which is preliminary data.</text>
</comment>
<name>A0AA36HDI1_CYLNA</name>
<keyword evidence="2" id="KW-1133">Transmembrane helix</keyword>
<gene>
    <name evidence="3" type="ORF">CYNAS_LOCUS20349</name>
</gene>
<feature type="transmembrane region" description="Helical" evidence="2">
    <location>
        <begin position="315"/>
        <end position="341"/>
    </location>
</feature>
<dbReference type="Proteomes" id="UP001176961">
    <property type="component" value="Unassembled WGS sequence"/>
</dbReference>
<feature type="region of interest" description="Disordered" evidence="1">
    <location>
        <begin position="675"/>
        <end position="713"/>
    </location>
</feature>
<feature type="transmembrane region" description="Helical" evidence="2">
    <location>
        <begin position="362"/>
        <end position="390"/>
    </location>
</feature>
<protein>
    <submittedName>
        <fullName evidence="3">Uncharacterized protein</fullName>
    </submittedName>
</protein>
<keyword evidence="2" id="KW-0472">Membrane</keyword>
<sequence length="713" mass="79805">MVSPVTENPIRANTCIEPLKFTDSHLKVGHNSDFFGNLMRAVVGHLEPEARQEFITIITTHSDENIPNSMWTNTVFLIIFFAFLAIAFVLLATLLYRLVTKWTKFRRRMKHKPRTLLGSGFVLILGVVSSSCLIAVISRWSSNFKDAEEFRSYMMSTAANDSYFVAYSKAMLCSASNANETALSSFKAQYGSLLTELNKYTTAVGAVKVSRKYLEQFMKSTEECNGTELEDLRKYVKSQRKSKHESFLTVAVEAMNQVHNFRKAIFSMFSTYESIAKQVIKQIGRRTINLEEKIADFVVTNESTFSWQFVIRLHLILPIALIIVCASGALCLLFYSISTFFENQSTSDSFNSQTRIYEKGARLLNCCGFFAMVISIMFFVSTALLFYVGYSSGLICNAFADYDFGDYQNSSVSFAIAQKKFAIKLKYMYERCRGRFPFYEAMSLRPALSHALTIEDSSSHIPDLNRKLDSVLAEDLAKVFGDHFSQLMKALQLKSKLNTNEISCVKDPQSFNDSLAQIKEYAQIIGKASAETNADSSAKYLEKLVKGIRSCRDLPEFRRIFLNDVDNSLRNYSIQCGNLASAVDVVKSFCLHVPVHYQGIWVVFGMTAIVSIHVVTAMFKVSDFLMPTEKIRISGTVVTSRLAATGSKRKPSAEPFLKSARADLSRSQLAAFLTGESPGKAKASPHNNNIAPGNAHAPSDDAGQMYGEDKLND</sequence>
<evidence type="ECO:0000256" key="1">
    <source>
        <dbReference type="SAM" id="MobiDB-lite"/>
    </source>
</evidence>
<feature type="transmembrane region" description="Helical" evidence="2">
    <location>
        <begin position="116"/>
        <end position="137"/>
    </location>
</feature>
<organism evidence="3 4">
    <name type="scientific">Cylicocyclus nassatus</name>
    <name type="common">Nematode worm</name>
    <dbReference type="NCBI Taxonomy" id="53992"/>
    <lineage>
        <taxon>Eukaryota</taxon>
        <taxon>Metazoa</taxon>
        <taxon>Ecdysozoa</taxon>
        <taxon>Nematoda</taxon>
        <taxon>Chromadorea</taxon>
        <taxon>Rhabditida</taxon>
        <taxon>Rhabditina</taxon>
        <taxon>Rhabditomorpha</taxon>
        <taxon>Strongyloidea</taxon>
        <taxon>Strongylidae</taxon>
        <taxon>Cylicocyclus</taxon>
    </lineage>
</organism>
<reference evidence="3" key="1">
    <citation type="submission" date="2023-07" db="EMBL/GenBank/DDBJ databases">
        <authorList>
            <consortium name="CYATHOMIX"/>
        </authorList>
    </citation>
    <scope>NUCLEOTIDE SEQUENCE</scope>
    <source>
        <strain evidence="3">N/A</strain>
    </source>
</reference>
<dbReference type="AlphaFoldDB" id="A0AA36HDI1"/>
<evidence type="ECO:0000256" key="2">
    <source>
        <dbReference type="SAM" id="Phobius"/>
    </source>
</evidence>
<keyword evidence="2" id="KW-0812">Transmembrane</keyword>
<keyword evidence="4" id="KW-1185">Reference proteome</keyword>
<accession>A0AA36HDI1</accession>
<evidence type="ECO:0000313" key="4">
    <source>
        <dbReference type="Proteomes" id="UP001176961"/>
    </source>
</evidence>
<proteinExistence type="predicted"/>
<feature type="transmembrane region" description="Helical" evidence="2">
    <location>
        <begin position="75"/>
        <end position="96"/>
    </location>
</feature>
<dbReference type="EMBL" id="CATQJL010000316">
    <property type="protein sequence ID" value="CAJ0608366.1"/>
    <property type="molecule type" value="Genomic_DNA"/>
</dbReference>